<dbReference type="AlphaFoldDB" id="A0A2P1BNQ2"/>
<protein>
    <submittedName>
        <fullName evidence="1">Uncharacterized protein</fullName>
    </submittedName>
</protein>
<sequence>MHGAVFNVPGSVWIIIWIFAGSDIWICPVDNWISCPFNFERKQNLSVQFLVLPRSLAGFALSFGCGEHYWLSEKRNLTDPRYGDIFPAGGVRRESMSRFICHDGAILVRQTRAVPARND</sequence>
<keyword evidence="1" id="KW-0614">Plasmid</keyword>
<evidence type="ECO:0000313" key="1">
    <source>
        <dbReference type="EMBL" id="AVI43308.1"/>
    </source>
</evidence>
<proteinExistence type="predicted"/>
<geneLocation type="plasmid" evidence="1">
    <name>pUJ-1KPC</name>
</geneLocation>
<organism evidence="1">
    <name type="scientific">Klebsiella pneumoniae</name>
    <dbReference type="NCBI Taxonomy" id="573"/>
    <lineage>
        <taxon>Bacteria</taxon>
        <taxon>Pseudomonadati</taxon>
        <taxon>Pseudomonadota</taxon>
        <taxon>Gammaproteobacteria</taxon>
        <taxon>Enterobacterales</taxon>
        <taxon>Enterobacteriaceae</taxon>
        <taxon>Klebsiella/Raoultella group</taxon>
        <taxon>Klebsiella</taxon>
        <taxon>Klebsiella pneumoniae complex</taxon>
    </lineage>
</organism>
<reference evidence="1" key="1">
    <citation type="submission" date="2017-12" db="EMBL/GenBank/DDBJ databases">
        <title>Insights into the successfully spreading KPC-encoding IncII plasmids.</title>
        <authorList>
            <person name="Brandt C."/>
            <person name="Pletz M.W."/>
            <person name="Makarewicz O."/>
        </authorList>
    </citation>
    <scope>NUCLEOTIDE SEQUENCE</scope>
    <source>
        <strain evidence="1">UR15381</strain>
        <plasmid evidence="1">pUJ-1KPC</plasmid>
    </source>
</reference>
<dbReference type="EMBL" id="MG700548">
    <property type="protein sequence ID" value="AVI43308.1"/>
    <property type="molecule type" value="Genomic_DNA"/>
</dbReference>
<accession>A0A2P1BNQ2</accession>
<name>A0A2P1BNQ2_KLEPN</name>